<evidence type="ECO:0000259" key="3">
    <source>
        <dbReference type="Pfam" id="PF03703"/>
    </source>
</evidence>
<dbReference type="InterPro" id="IPR005182">
    <property type="entry name" value="YdbS-like_PH"/>
</dbReference>
<feature type="transmembrane region" description="Helical" evidence="2">
    <location>
        <begin position="50"/>
        <end position="67"/>
    </location>
</feature>
<proteinExistence type="predicted"/>
<dbReference type="PANTHER" id="PTHR37938:SF1">
    <property type="entry name" value="BLL0215 PROTEIN"/>
    <property type="match status" value="1"/>
</dbReference>
<keyword evidence="5" id="KW-1185">Reference proteome</keyword>
<feature type="domain" description="YdbS-like PH" evidence="3">
    <location>
        <begin position="99"/>
        <end position="172"/>
    </location>
</feature>
<evidence type="ECO:0000313" key="5">
    <source>
        <dbReference type="Proteomes" id="UP001321498"/>
    </source>
</evidence>
<dbReference type="PANTHER" id="PTHR37938">
    <property type="entry name" value="BLL0215 PROTEIN"/>
    <property type="match status" value="1"/>
</dbReference>
<evidence type="ECO:0000256" key="2">
    <source>
        <dbReference type="SAM" id="Phobius"/>
    </source>
</evidence>
<gene>
    <name evidence="4" type="ORF">GCM10025866_17880</name>
</gene>
<organism evidence="4 5">
    <name type="scientific">Naasia aerilata</name>
    <dbReference type="NCBI Taxonomy" id="1162966"/>
    <lineage>
        <taxon>Bacteria</taxon>
        <taxon>Bacillati</taxon>
        <taxon>Actinomycetota</taxon>
        <taxon>Actinomycetes</taxon>
        <taxon>Micrococcales</taxon>
        <taxon>Microbacteriaceae</taxon>
        <taxon>Naasia</taxon>
    </lineage>
</organism>
<protein>
    <recommendedName>
        <fullName evidence="3">YdbS-like PH domain-containing protein</fullName>
    </recommendedName>
</protein>
<dbReference type="EMBL" id="AP027731">
    <property type="protein sequence ID" value="BDZ45879.1"/>
    <property type="molecule type" value="Genomic_DNA"/>
</dbReference>
<feature type="region of interest" description="Disordered" evidence="1">
    <location>
        <begin position="1"/>
        <end position="38"/>
    </location>
</feature>
<sequence>MASGAGTTDAAVGQSRRGRSNAPGEAIGAPKRGSSSESVVARMHSSARRLILPGIAVLAVCGAAGYFTGRMPEPWENTALPFAALVLIVLLGVIPFLRWLGRVYTLTTRRIVLRRGLVIRSRQEVLLTRGYDVTLRRGPLQAISGSGDIIVDTGGEDPVVLKDVPAAVQVQAALADLMELSTHVVGTKRQQQIQATRRPFDP</sequence>
<keyword evidence="2" id="KW-0472">Membrane</keyword>
<evidence type="ECO:0000313" key="4">
    <source>
        <dbReference type="EMBL" id="BDZ45879.1"/>
    </source>
</evidence>
<dbReference type="RefSeq" id="WP_286279107.1">
    <property type="nucleotide sequence ID" value="NZ_AP027731.1"/>
</dbReference>
<name>A0ABM8GCB7_9MICO</name>
<keyword evidence="2" id="KW-1133">Transmembrane helix</keyword>
<feature type="transmembrane region" description="Helical" evidence="2">
    <location>
        <begin position="79"/>
        <end position="100"/>
    </location>
</feature>
<reference evidence="5" key="1">
    <citation type="journal article" date="2019" name="Int. J. Syst. Evol. Microbiol.">
        <title>The Global Catalogue of Microorganisms (GCM) 10K type strain sequencing project: providing services to taxonomists for standard genome sequencing and annotation.</title>
        <authorList>
            <consortium name="The Broad Institute Genomics Platform"/>
            <consortium name="The Broad Institute Genome Sequencing Center for Infectious Disease"/>
            <person name="Wu L."/>
            <person name="Ma J."/>
        </authorList>
    </citation>
    <scope>NUCLEOTIDE SEQUENCE [LARGE SCALE GENOMIC DNA]</scope>
    <source>
        <strain evidence="5">NBRC 108725</strain>
    </source>
</reference>
<keyword evidence="2" id="KW-0812">Transmembrane</keyword>
<accession>A0ABM8GCB7</accession>
<evidence type="ECO:0000256" key="1">
    <source>
        <dbReference type="SAM" id="MobiDB-lite"/>
    </source>
</evidence>
<dbReference type="Proteomes" id="UP001321498">
    <property type="component" value="Chromosome"/>
</dbReference>
<dbReference type="Pfam" id="PF03703">
    <property type="entry name" value="bPH_2"/>
    <property type="match status" value="1"/>
</dbReference>